<dbReference type="InterPro" id="IPR023230">
    <property type="entry name" value="Glyco_hydro_2_CS"/>
</dbReference>
<dbReference type="InterPro" id="IPR008979">
    <property type="entry name" value="Galactose-bd-like_sf"/>
</dbReference>
<sequence length="796" mass="90282">MIIDFDNDWKFIEADLPPFRSTDGWGGAKAHAYSKGVPAAEFDDSQWQTVQLPHDFVSAKEYCFKSSGSSEMQDIPEMESIGSRLFAGGCLEGGAAWYRKRFTLGGGAENKRVYIHFDGVYRDSTVYINQYYVGEHKSGYSPFYYDITDFVDFDGENIIAVRVDASEREGWWYEGGGIYGHVRLEVVDNVHVKPWGIAVRSVPGSDKKTAETGIEVSVLNRCLEKRELLIETEIRDREGHLQTKGEKTVTAAAWDEAKCSLGLTLDGIHLWDTEDPYLYKAVIRVFSDGRLCDEREVSFGIRELRFDADSGFYINGKHLRIQGVCCHNDHAGAGIGIPDSVNEYRLKKLKSMGANAVRSSHYPASPALLDMCDRLGMLVYEETRRMSSAPDDIEALKAMVMRDRNHPSVFLWGIGNEEIFSQHRSETARTTRTMKAGVRKLDPTRPVTSAVVCWDGERRYDNAEKYVDVTKELDIMGFNYCPTAWDDYHERMPEQPVIITEASSNSGTRGCYDTDESRGHYYVLDGENYEKVENKRKAVKKDMGEYEWKYFAERPYLAGIFIWTGFDYRGEPTPLQYPAVYSQFGIFDYCGFEKDNYYYYKSWWQDEDVLHIFPHWDHPGMTGRPINVHCYSNLEEIELFVNGKSYGRKQMRRNWYLTWENVIYEPGELKAVGYRNGMPAAEEIVKTTGAPCGIRLKAYKSEIRPGDTAVIDAEIVDENGNVVQTARNMLHFSVSGGTLTGTGNGDPGDHDSEKLPQRRAFNGRCQLLVRADGDGTIDVKADSDGLCCGECRIKAV</sequence>
<dbReference type="SUPFAM" id="SSF49303">
    <property type="entry name" value="beta-Galactosidase/glucuronidase domain"/>
    <property type="match status" value="1"/>
</dbReference>
<dbReference type="InterPro" id="IPR023232">
    <property type="entry name" value="Glyco_hydro_2_AS"/>
</dbReference>
<feature type="compositionally biased region" description="Basic and acidic residues" evidence="5">
    <location>
        <begin position="747"/>
        <end position="756"/>
    </location>
</feature>
<evidence type="ECO:0000256" key="3">
    <source>
        <dbReference type="ARBA" id="ARBA00023295"/>
    </source>
</evidence>
<dbReference type="InterPro" id="IPR006102">
    <property type="entry name" value="Ig-like_GH2"/>
</dbReference>
<proteinExistence type="inferred from homology"/>
<dbReference type="InterPro" id="IPR006104">
    <property type="entry name" value="Glyco_hydro_2_N"/>
</dbReference>
<dbReference type="InterPro" id="IPR032311">
    <property type="entry name" value="DUF4982"/>
</dbReference>
<dbReference type="PANTHER" id="PTHR42732:SF1">
    <property type="entry name" value="BETA-MANNOSIDASE"/>
    <property type="match status" value="1"/>
</dbReference>
<dbReference type="SUPFAM" id="SSF49785">
    <property type="entry name" value="Galactose-binding domain-like"/>
    <property type="match status" value="1"/>
</dbReference>
<evidence type="ECO:0000313" key="11">
    <source>
        <dbReference type="EMBL" id="HIU56829.1"/>
    </source>
</evidence>
<evidence type="ECO:0000259" key="10">
    <source>
        <dbReference type="Pfam" id="PF18565"/>
    </source>
</evidence>
<organism evidence="11 12">
    <name type="scientific">Candidatus Ornithomonoglobus merdipullorum</name>
    <dbReference type="NCBI Taxonomy" id="2840895"/>
    <lineage>
        <taxon>Bacteria</taxon>
        <taxon>Bacillati</taxon>
        <taxon>Bacillota</taxon>
        <taxon>Clostridia</taxon>
        <taxon>Candidatus Ornithomonoglobus</taxon>
    </lineage>
</organism>
<feature type="domain" description="Glycoside hydrolase family 2 catalytic" evidence="7">
    <location>
        <begin position="393"/>
        <end position="511"/>
    </location>
</feature>
<evidence type="ECO:0000256" key="5">
    <source>
        <dbReference type="SAM" id="MobiDB-lite"/>
    </source>
</evidence>
<comment type="similarity">
    <text evidence="1 4">Belongs to the glycosyl hydrolase 2 family.</text>
</comment>
<reference evidence="11" key="1">
    <citation type="submission" date="2020-10" db="EMBL/GenBank/DDBJ databases">
        <authorList>
            <person name="Gilroy R."/>
        </authorList>
    </citation>
    <scope>NUCLEOTIDE SEQUENCE</scope>
    <source>
        <strain evidence="11">USAMLcec3-3695</strain>
    </source>
</reference>
<dbReference type="Proteomes" id="UP000824109">
    <property type="component" value="Unassembled WGS sequence"/>
</dbReference>
<name>A0A9D1MAW3_9FIRM</name>
<comment type="caution">
    <text evidence="11">The sequence shown here is derived from an EMBL/GenBank/DDBJ whole genome shotgun (WGS) entry which is preliminary data.</text>
</comment>
<dbReference type="PANTHER" id="PTHR42732">
    <property type="entry name" value="BETA-GALACTOSIDASE"/>
    <property type="match status" value="1"/>
</dbReference>
<dbReference type="Gene3D" id="3.20.20.80">
    <property type="entry name" value="Glycosidases"/>
    <property type="match status" value="1"/>
</dbReference>
<evidence type="ECO:0000259" key="8">
    <source>
        <dbReference type="Pfam" id="PF02837"/>
    </source>
</evidence>
<evidence type="ECO:0000256" key="1">
    <source>
        <dbReference type="ARBA" id="ARBA00007401"/>
    </source>
</evidence>
<feature type="domain" description="Glycosyl hydrolases family 2 sugar binding" evidence="8">
    <location>
        <begin position="94"/>
        <end position="163"/>
    </location>
</feature>
<dbReference type="InterPro" id="IPR013783">
    <property type="entry name" value="Ig-like_fold"/>
</dbReference>
<dbReference type="InterPro" id="IPR040605">
    <property type="entry name" value="Glyco_hydro2_dom5"/>
</dbReference>
<keyword evidence="3 4" id="KW-0326">Glycosidase</keyword>
<evidence type="ECO:0000256" key="4">
    <source>
        <dbReference type="RuleBase" id="RU361154"/>
    </source>
</evidence>
<dbReference type="PROSITE" id="PS00608">
    <property type="entry name" value="GLYCOSYL_HYDROL_F2_2"/>
    <property type="match status" value="1"/>
</dbReference>
<feature type="domain" description="DUF4982" evidence="9">
    <location>
        <begin position="623"/>
        <end position="678"/>
    </location>
</feature>
<dbReference type="InterPro" id="IPR017853">
    <property type="entry name" value="GH"/>
</dbReference>
<dbReference type="AlphaFoldDB" id="A0A9D1MAW3"/>
<evidence type="ECO:0000259" key="7">
    <source>
        <dbReference type="Pfam" id="PF02836"/>
    </source>
</evidence>
<dbReference type="GO" id="GO:0005975">
    <property type="term" value="P:carbohydrate metabolic process"/>
    <property type="evidence" value="ECO:0007669"/>
    <property type="project" value="InterPro"/>
</dbReference>
<evidence type="ECO:0000259" key="6">
    <source>
        <dbReference type="Pfam" id="PF00703"/>
    </source>
</evidence>
<dbReference type="PROSITE" id="PS00719">
    <property type="entry name" value="GLYCOSYL_HYDROL_F2_1"/>
    <property type="match status" value="1"/>
</dbReference>
<dbReference type="InterPro" id="IPR051913">
    <property type="entry name" value="GH2_Domain-Containing"/>
</dbReference>
<dbReference type="Gene3D" id="2.60.120.260">
    <property type="entry name" value="Galactose-binding domain-like"/>
    <property type="match status" value="1"/>
</dbReference>
<feature type="domain" description="Glycoside hydrolase family 2 catalytic" evidence="7">
    <location>
        <begin position="309"/>
        <end position="385"/>
    </location>
</feature>
<accession>A0A9D1MAW3</accession>
<feature type="domain" description="Glycoside hydrolase family 2 immunoglobulin-like beta-sandwich" evidence="6">
    <location>
        <begin position="205"/>
        <end position="302"/>
    </location>
</feature>
<evidence type="ECO:0000259" key="9">
    <source>
        <dbReference type="Pfam" id="PF16355"/>
    </source>
</evidence>
<dbReference type="InterPro" id="IPR036156">
    <property type="entry name" value="Beta-gal/glucu_dom_sf"/>
</dbReference>
<evidence type="ECO:0000313" key="12">
    <source>
        <dbReference type="Proteomes" id="UP000824109"/>
    </source>
</evidence>
<protein>
    <submittedName>
        <fullName evidence="11">DUF4982 domain-containing protein</fullName>
    </submittedName>
</protein>
<feature type="domain" description="Glycoside hydrolase family 2" evidence="10">
    <location>
        <begin position="695"/>
        <end position="786"/>
    </location>
</feature>
<dbReference type="Pfam" id="PF16355">
    <property type="entry name" value="DUF4982"/>
    <property type="match status" value="1"/>
</dbReference>
<feature type="region of interest" description="Disordered" evidence="5">
    <location>
        <begin position="737"/>
        <end position="756"/>
    </location>
</feature>
<reference evidence="11" key="2">
    <citation type="journal article" date="2021" name="PeerJ">
        <title>Extensive microbial diversity within the chicken gut microbiome revealed by metagenomics and culture.</title>
        <authorList>
            <person name="Gilroy R."/>
            <person name="Ravi A."/>
            <person name="Getino M."/>
            <person name="Pursley I."/>
            <person name="Horton D.L."/>
            <person name="Alikhan N.F."/>
            <person name="Baker D."/>
            <person name="Gharbi K."/>
            <person name="Hall N."/>
            <person name="Watson M."/>
            <person name="Adriaenssens E.M."/>
            <person name="Foster-Nyarko E."/>
            <person name="Jarju S."/>
            <person name="Secka A."/>
            <person name="Antonio M."/>
            <person name="Oren A."/>
            <person name="Chaudhuri R.R."/>
            <person name="La Ragione R."/>
            <person name="Hildebrand F."/>
            <person name="Pallen M.J."/>
        </authorList>
    </citation>
    <scope>NUCLEOTIDE SEQUENCE</scope>
    <source>
        <strain evidence="11">USAMLcec3-3695</strain>
    </source>
</reference>
<dbReference type="Pfam" id="PF02837">
    <property type="entry name" value="Glyco_hydro_2_N"/>
    <property type="match status" value="1"/>
</dbReference>
<dbReference type="Pfam" id="PF18565">
    <property type="entry name" value="Glyco_hydro2_C5"/>
    <property type="match status" value="1"/>
</dbReference>
<dbReference type="Gene3D" id="2.60.40.10">
    <property type="entry name" value="Immunoglobulins"/>
    <property type="match status" value="3"/>
</dbReference>
<dbReference type="GO" id="GO:0004553">
    <property type="term" value="F:hydrolase activity, hydrolyzing O-glycosyl compounds"/>
    <property type="evidence" value="ECO:0007669"/>
    <property type="project" value="InterPro"/>
</dbReference>
<keyword evidence="2 4" id="KW-0378">Hydrolase</keyword>
<dbReference type="Pfam" id="PF02836">
    <property type="entry name" value="Glyco_hydro_2_C"/>
    <property type="match status" value="2"/>
</dbReference>
<gene>
    <name evidence="11" type="ORF">IAA61_03325</name>
</gene>
<dbReference type="InterPro" id="IPR006103">
    <property type="entry name" value="Glyco_hydro_2_cat"/>
</dbReference>
<dbReference type="EMBL" id="DVNB01000033">
    <property type="protein sequence ID" value="HIU56829.1"/>
    <property type="molecule type" value="Genomic_DNA"/>
</dbReference>
<dbReference type="Pfam" id="PF00703">
    <property type="entry name" value="Glyco_hydro_2"/>
    <property type="match status" value="1"/>
</dbReference>
<dbReference type="SUPFAM" id="SSF51445">
    <property type="entry name" value="(Trans)glycosidases"/>
    <property type="match status" value="1"/>
</dbReference>
<evidence type="ECO:0000256" key="2">
    <source>
        <dbReference type="ARBA" id="ARBA00022801"/>
    </source>
</evidence>